<accession>A0ABN7AYS3</accession>
<reference evidence="1 2" key="1">
    <citation type="submission" date="2023-09" db="EMBL/GenBank/DDBJ databases">
        <title>Nesidiocoris tenuis whole genome shotgun sequence.</title>
        <authorList>
            <person name="Shibata T."/>
            <person name="Shimoda M."/>
            <person name="Kobayashi T."/>
            <person name="Uehara T."/>
        </authorList>
    </citation>
    <scope>NUCLEOTIDE SEQUENCE [LARGE SCALE GENOMIC DNA]</scope>
    <source>
        <strain evidence="1 2">Japan</strain>
    </source>
</reference>
<gene>
    <name evidence="1" type="ORF">NTJ_08840</name>
</gene>
<dbReference type="EMBL" id="AP028914">
    <property type="protein sequence ID" value="BES96031.1"/>
    <property type="molecule type" value="Genomic_DNA"/>
</dbReference>
<name>A0ABN7AYS3_9HEMI</name>
<keyword evidence="2" id="KW-1185">Reference proteome</keyword>
<sequence>MQGLPHKCHPSADAPIVCGYRSWPYCEEVVAPASSPVFGSTWAEMIYERNFKCHYEETSAGRLKNRKGGTF</sequence>
<protein>
    <submittedName>
        <fullName evidence="1">Uncharacterized protein</fullName>
    </submittedName>
</protein>
<proteinExistence type="predicted"/>
<evidence type="ECO:0000313" key="2">
    <source>
        <dbReference type="Proteomes" id="UP001307889"/>
    </source>
</evidence>
<organism evidence="1 2">
    <name type="scientific">Nesidiocoris tenuis</name>
    <dbReference type="NCBI Taxonomy" id="355587"/>
    <lineage>
        <taxon>Eukaryota</taxon>
        <taxon>Metazoa</taxon>
        <taxon>Ecdysozoa</taxon>
        <taxon>Arthropoda</taxon>
        <taxon>Hexapoda</taxon>
        <taxon>Insecta</taxon>
        <taxon>Pterygota</taxon>
        <taxon>Neoptera</taxon>
        <taxon>Paraneoptera</taxon>
        <taxon>Hemiptera</taxon>
        <taxon>Heteroptera</taxon>
        <taxon>Panheteroptera</taxon>
        <taxon>Cimicomorpha</taxon>
        <taxon>Miridae</taxon>
        <taxon>Dicyphina</taxon>
        <taxon>Nesidiocoris</taxon>
    </lineage>
</organism>
<evidence type="ECO:0000313" key="1">
    <source>
        <dbReference type="EMBL" id="BES96031.1"/>
    </source>
</evidence>
<dbReference type="Proteomes" id="UP001307889">
    <property type="component" value="Chromosome 6"/>
</dbReference>